<keyword evidence="3" id="KW-1185">Reference proteome</keyword>
<dbReference type="OrthoDB" id="9787738at2"/>
<gene>
    <name evidence="2" type="ORF">E0D97_07455</name>
</gene>
<accession>A0A4R0PFC2</accession>
<protein>
    <submittedName>
        <fullName evidence="2">Class I SAM-dependent methyltransferase</fullName>
    </submittedName>
</protein>
<dbReference type="AlphaFoldDB" id="A0A4R0PFC2"/>
<proteinExistence type="predicted"/>
<evidence type="ECO:0000313" key="3">
    <source>
        <dbReference type="Proteomes" id="UP000291301"/>
    </source>
</evidence>
<dbReference type="Pfam" id="PF08241">
    <property type="entry name" value="Methyltransf_11"/>
    <property type="match status" value="1"/>
</dbReference>
<keyword evidence="2" id="KW-0489">Methyltransferase</keyword>
<dbReference type="EMBL" id="SJST01000002">
    <property type="protein sequence ID" value="TCD15358.1"/>
    <property type="molecule type" value="Genomic_DNA"/>
</dbReference>
<dbReference type="RefSeq" id="WP_131567371.1">
    <property type="nucleotide sequence ID" value="NZ_JAINFK010000004.1"/>
</dbReference>
<dbReference type="Proteomes" id="UP000291301">
    <property type="component" value="Unassembled WGS sequence"/>
</dbReference>
<dbReference type="SUPFAM" id="SSF53335">
    <property type="entry name" value="S-adenosyl-L-methionine-dependent methyltransferases"/>
    <property type="match status" value="1"/>
</dbReference>
<dbReference type="PANTHER" id="PTHR43591:SF24">
    <property type="entry name" value="2-METHOXY-6-POLYPRENYL-1,4-BENZOQUINOL METHYLASE, MITOCHONDRIAL"/>
    <property type="match status" value="1"/>
</dbReference>
<dbReference type="Gene3D" id="3.40.50.150">
    <property type="entry name" value="Vaccinia Virus protein VP39"/>
    <property type="match status" value="1"/>
</dbReference>
<keyword evidence="2" id="KW-0808">Transferase</keyword>
<evidence type="ECO:0000259" key="1">
    <source>
        <dbReference type="Pfam" id="PF08241"/>
    </source>
</evidence>
<organism evidence="2 3">
    <name type="scientific">Oricola cellulosilytica</name>
    <dbReference type="NCBI Taxonomy" id="1429082"/>
    <lineage>
        <taxon>Bacteria</taxon>
        <taxon>Pseudomonadati</taxon>
        <taxon>Pseudomonadota</taxon>
        <taxon>Alphaproteobacteria</taxon>
        <taxon>Hyphomicrobiales</taxon>
        <taxon>Ahrensiaceae</taxon>
        <taxon>Oricola</taxon>
    </lineage>
</organism>
<dbReference type="GO" id="GO:0032259">
    <property type="term" value="P:methylation"/>
    <property type="evidence" value="ECO:0007669"/>
    <property type="project" value="UniProtKB-KW"/>
</dbReference>
<name>A0A4R0PFC2_9HYPH</name>
<evidence type="ECO:0000313" key="2">
    <source>
        <dbReference type="EMBL" id="TCD15358.1"/>
    </source>
</evidence>
<sequence>MADFSEFARNERSGWADGEIADAYNARFGALADEAAGELLDMTDVGHGTAVLDLCCGGGGLSAAALIRGAQVTGIDFSPHMIAEARLRAPEARLLEGDAQSLPIDAHAFDVVLSNFGIQHTPDHDKAYAEVFRVLRPGGSFAMTCWDARTPEGAFGLMMQIVRKNADFSQPPPSQPGLFHFADRGTAEQSLAKHGLRLQDHRILQLRWRLRAPEEFFENFALGTVGVRMLIASQPEEAKERISRAAVREVETRFATGDGFEVPVPAAAIVARKS</sequence>
<dbReference type="GO" id="GO:0008757">
    <property type="term" value="F:S-adenosylmethionine-dependent methyltransferase activity"/>
    <property type="evidence" value="ECO:0007669"/>
    <property type="project" value="InterPro"/>
</dbReference>
<feature type="domain" description="Methyltransferase type 11" evidence="1">
    <location>
        <begin position="52"/>
        <end position="142"/>
    </location>
</feature>
<dbReference type="CDD" id="cd02440">
    <property type="entry name" value="AdoMet_MTases"/>
    <property type="match status" value="1"/>
</dbReference>
<comment type="caution">
    <text evidence="2">The sequence shown here is derived from an EMBL/GenBank/DDBJ whole genome shotgun (WGS) entry which is preliminary data.</text>
</comment>
<reference evidence="2 3" key="1">
    <citation type="journal article" date="2015" name="Antonie Van Leeuwenhoek">
        <title>Oricola cellulosilytica gen. nov., sp. nov., a cellulose-degrading bacterium of the family Phyllobacteriaceae isolated from surface seashore water, and emended descriptions of Mesorhizobium loti and Phyllobacterium myrsinacearum.</title>
        <authorList>
            <person name="Hameed A."/>
            <person name="Shahina M."/>
            <person name="Lai W.A."/>
            <person name="Lin S.Y."/>
            <person name="Young L.S."/>
            <person name="Liu Y.C."/>
            <person name="Hsu Y.H."/>
            <person name="Young C.C."/>
        </authorList>
    </citation>
    <scope>NUCLEOTIDE SEQUENCE [LARGE SCALE GENOMIC DNA]</scope>
    <source>
        <strain evidence="2 3">KCTC 52183</strain>
    </source>
</reference>
<dbReference type="InterPro" id="IPR013216">
    <property type="entry name" value="Methyltransf_11"/>
</dbReference>
<dbReference type="PANTHER" id="PTHR43591">
    <property type="entry name" value="METHYLTRANSFERASE"/>
    <property type="match status" value="1"/>
</dbReference>
<dbReference type="InterPro" id="IPR029063">
    <property type="entry name" value="SAM-dependent_MTases_sf"/>
</dbReference>